<dbReference type="InterPro" id="IPR036430">
    <property type="entry name" value="RNase_T2-like_sf"/>
</dbReference>
<reference evidence="4 5" key="1">
    <citation type="submission" date="2019-03" db="EMBL/GenBank/DDBJ databases">
        <title>Genomic Encyclopedia of Type Strains, Phase IV (KMG-IV): sequencing the most valuable type-strain genomes for metagenomic binning, comparative biology and taxonomic classification.</title>
        <authorList>
            <person name="Goeker M."/>
        </authorList>
    </citation>
    <scope>NUCLEOTIDE SEQUENCE [LARGE SCALE GENOMIC DNA]</scope>
    <source>
        <strain evidence="4 5">DSM 15534</strain>
    </source>
</reference>
<keyword evidence="3" id="KW-1133">Transmembrane helix</keyword>
<dbReference type="InterPro" id="IPR033130">
    <property type="entry name" value="RNase_T2_His_AS_2"/>
</dbReference>
<organism evidence="4 5">
    <name type="scientific">Volucribacter psittacicida</name>
    <dbReference type="NCBI Taxonomy" id="203482"/>
    <lineage>
        <taxon>Bacteria</taxon>
        <taxon>Pseudomonadati</taxon>
        <taxon>Pseudomonadota</taxon>
        <taxon>Gammaproteobacteria</taxon>
        <taxon>Pasteurellales</taxon>
        <taxon>Pasteurellaceae</taxon>
        <taxon>Volucribacter</taxon>
    </lineage>
</organism>
<evidence type="ECO:0000256" key="3">
    <source>
        <dbReference type="SAM" id="Phobius"/>
    </source>
</evidence>
<dbReference type="InterPro" id="IPR001568">
    <property type="entry name" value="RNase_T2-like"/>
</dbReference>
<keyword evidence="5" id="KW-1185">Reference proteome</keyword>
<feature type="transmembrane region" description="Helical" evidence="3">
    <location>
        <begin position="7"/>
        <end position="27"/>
    </location>
</feature>
<comment type="similarity">
    <text evidence="1 2">Belongs to the RNase T2 family.</text>
</comment>
<protein>
    <submittedName>
        <fullName evidence="4">Ribonuclease T2</fullName>
    </submittedName>
</protein>
<dbReference type="PANTHER" id="PTHR11240">
    <property type="entry name" value="RIBONUCLEASE T2"/>
    <property type="match status" value="1"/>
</dbReference>
<dbReference type="EMBL" id="SMFT01000002">
    <property type="protein sequence ID" value="TCJ98609.1"/>
    <property type="molecule type" value="Genomic_DNA"/>
</dbReference>
<dbReference type="PROSITE" id="PS00530">
    <property type="entry name" value="RNASE_T2_1"/>
    <property type="match status" value="1"/>
</dbReference>
<sequence length="228" mass="27060">MNQRNTLLLSLFVVCFFMFLLAGWYYFAQQKHAVEVVLDTDYDVSMKHDPIGQNKRASTDYYTLVLSWSPAFCAQQQKRYQDNLPNSVQYQCGDTQQFGWIIHGLWPQHAKARRVSEHPRFCQGDLKPLPRDLIEEFMPESPDARLLQGEWEKHGACAFKDARSYFEKQRELYQALTLPHYELSRTELFRWLKKNNPALQNKSLNARRNELFICYDLQWQVIDCPKVR</sequence>
<dbReference type="AlphaFoldDB" id="A0A4R1FXY3"/>
<dbReference type="GO" id="GO:0003723">
    <property type="term" value="F:RNA binding"/>
    <property type="evidence" value="ECO:0007669"/>
    <property type="project" value="InterPro"/>
</dbReference>
<evidence type="ECO:0000313" key="4">
    <source>
        <dbReference type="EMBL" id="TCJ98609.1"/>
    </source>
</evidence>
<dbReference type="GO" id="GO:0006401">
    <property type="term" value="P:RNA catabolic process"/>
    <property type="evidence" value="ECO:0007669"/>
    <property type="project" value="UniProtKB-ARBA"/>
</dbReference>
<keyword evidence="3" id="KW-0472">Membrane</keyword>
<dbReference type="Gene3D" id="3.90.730.10">
    <property type="entry name" value="Ribonuclease T2-like"/>
    <property type="match status" value="1"/>
</dbReference>
<dbReference type="Pfam" id="PF00445">
    <property type="entry name" value="Ribonuclease_T2"/>
    <property type="match status" value="1"/>
</dbReference>
<dbReference type="OrthoDB" id="4720638at2"/>
<comment type="caution">
    <text evidence="4">The sequence shown here is derived from an EMBL/GenBank/DDBJ whole genome shotgun (WGS) entry which is preliminary data.</text>
</comment>
<dbReference type="InterPro" id="IPR018188">
    <property type="entry name" value="RNase_T2_His_AS_1"/>
</dbReference>
<dbReference type="RefSeq" id="WP_132690108.1">
    <property type="nucleotide sequence ID" value="NZ_SMFT01000002.1"/>
</dbReference>
<dbReference type="GO" id="GO:0033897">
    <property type="term" value="F:ribonuclease T2 activity"/>
    <property type="evidence" value="ECO:0007669"/>
    <property type="project" value="InterPro"/>
</dbReference>
<evidence type="ECO:0000313" key="5">
    <source>
        <dbReference type="Proteomes" id="UP000294702"/>
    </source>
</evidence>
<keyword evidence="3" id="KW-0812">Transmembrane</keyword>
<gene>
    <name evidence="4" type="ORF">EV694_1022</name>
</gene>
<evidence type="ECO:0000256" key="1">
    <source>
        <dbReference type="ARBA" id="ARBA00007469"/>
    </source>
</evidence>
<accession>A0A4R1FXY3</accession>
<dbReference type="PROSITE" id="PS00531">
    <property type="entry name" value="RNASE_T2_2"/>
    <property type="match status" value="1"/>
</dbReference>
<evidence type="ECO:0000256" key="2">
    <source>
        <dbReference type="RuleBase" id="RU004328"/>
    </source>
</evidence>
<name>A0A4R1FXY3_9PAST</name>
<proteinExistence type="inferred from homology"/>
<dbReference type="PANTHER" id="PTHR11240:SF22">
    <property type="entry name" value="RIBONUCLEASE T2"/>
    <property type="match status" value="1"/>
</dbReference>
<dbReference type="Proteomes" id="UP000294702">
    <property type="component" value="Unassembled WGS sequence"/>
</dbReference>
<dbReference type="SUPFAM" id="SSF55895">
    <property type="entry name" value="Ribonuclease Rh-like"/>
    <property type="match status" value="1"/>
</dbReference>